<name>A0ABQ2NBW0_9ACTN</name>
<dbReference type="Gene3D" id="2.160.10.10">
    <property type="entry name" value="Hexapeptide repeat proteins"/>
    <property type="match status" value="2"/>
</dbReference>
<dbReference type="EMBL" id="BMNI01000007">
    <property type="protein sequence ID" value="GGO92025.1"/>
    <property type="molecule type" value="Genomic_DNA"/>
</dbReference>
<keyword evidence="2" id="KW-0808">Transferase</keyword>
<evidence type="ECO:0000256" key="2">
    <source>
        <dbReference type="ARBA" id="ARBA00022679"/>
    </source>
</evidence>
<proteinExistence type="inferred from homology"/>
<dbReference type="Proteomes" id="UP000655410">
    <property type="component" value="Unassembled WGS sequence"/>
</dbReference>
<keyword evidence="4" id="KW-1185">Reference proteome</keyword>
<accession>A0ABQ2NBW0</accession>
<gene>
    <name evidence="3" type="ORF">GCM10011584_27490</name>
</gene>
<comment type="similarity">
    <text evidence="1">Belongs to the transferase hexapeptide repeat family.</text>
</comment>
<dbReference type="Pfam" id="PF00132">
    <property type="entry name" value="Hexapep"/>
    <property type="match status" value="1"/>
</dbReference>
<dbReference type="PANTHER" id="PTHR23416:SF23">
    <property type="entry name" value="ACETYLTRANSFERASE C18B11.09C-RELATED"/>
    <property type="match status" value="1"/>
</dbReference>
<organism evidence="3 4">
    <name type="scientific">Nocardioides phosphati</name>
    <dbReference type="NCBI Taxonomy" id="1867775"/>
    <lineage>
        <taxon>Bacteria</taxon>
        <taxon>Bacillati</taxon>
        <taxon>Actinomycetota</taxon>
        <taxon>Actinomycetes</taxon>
        <taxon>Propionibacteriales</taxon>
        <taxon>Nocardioidaceae</taxon>
        <taxon>Nocardioides</taxon>
    </lineage>
</organism>
<evidence type="ECO:0000256" key="1">
    <source>
        <dbReference type="ARBA" id="ARBA00007274"/>
    </source>
</evidence>
<dbReference type="InterPro" id="IPR001451">
    <property type="entry name" value="Hexapep"/>
</dbReference>
<evidence type="ECO:0000313" key="4">
    <source>
        <dbReference type="Proteomes" id="UP000655410"/>
    </source>
</evidence>
<dbReference type="Pfam" id="PF14602">
    <property type="entry name" value="Hexapep_2"/>
    <property type="match status" value="1"/>
</dbReference>
<dbReference type="SUPFAM" id="SSF51161">
    <property type="entry name" value="Trimeric LpxA-like enzymes"/>
    <property type="match status" value="1"/>
</dbReference>
<dbReference type="InterPro" id="IPR051159">
    <property type="entry name" value="Hexapeptide_acetyltransf"/>
</dbReference>
<protein>
    <recommendedName>
        <fullName evidence="5">Acyltransferase</fullName>
    </recommendedName>
</protein>
<dbReference type="RefSeq" id="WP_229662877.1">
    <property type="nucleotide sequence ID" value="NZ_BMNI01000007.1"/>
</dbReference>
<dbReference type="InterPro" id="IPR011004">
    <property type="entry name" value="Trimer_LpxA-like_sf"/>
</dbReference>
<evidence type="ECO:0000313" key="3">
    <source>
        <dbReference type="EMBL" id="GGO92025.1"/>
    </source>
</evidence>
<dbReference type="PANTHER" id="PTHR23416">
    <property type="entry name" value="SIALIC ACID SYNTHASE-RELATED"/>
    <property type="match status" value="1"/>
</dbReference>
<evidence type="ECO:0008006" key="5">
    <source>
        <dbReference type="Google" id="ProtNLM"/>
    </source>
</evidence>
<comment type="caution">
    <text evidence="3">The sequence shown here is derived from an EMBL/GenBank/DDBJ whole genome shotgun (WGS) entry which is preliminary data.</text>
</comment>
<reference evidence="4" key="1">
    <citation type="journal article" date="2019" name="Int. J. Syst. Evol. Microbiol.">
        <title>The Global Catalogue of Microorganisms (GCM) 10K type strain sequencing project: providing services to taxonomists for standard genome sequencing and annotation.</title>
        <authorList>
            <consortium name="The Broad Institute Genomics Platform"/>
            <consortium name="The Broad Institute Genome Sequencing Center for Infectious Disease"/>
            <person name="Wu L."/>
            <person name="Ma J."/>
        </authorList>
    </citation>
    <scope>NUCLEOTIDE SEQUENCE [LARGE SCALE GENOMIC DNA]</scope>
    <source>
        <strain evidence="4">CGMCC 4.7371</strain>
    </source>
</reference>
<sequence>MLISHRLAARAIHAAWRRMEFWGSVAPGTDKADEFGTFGRGSMITFPYAALFGCAEIHLGEDTLIGRHCSLSVGYGDEDPSLPHRGLVIGDRCVIGQRATITAHASIEIGDDVWFGQDVFVSDSGHGYQDPDTPIGVQWGERSPVAIGSGSWIGHGAILLPGTRLGRNTVVAAGSVVRGEFPDHAVVGGVPAKVLRTLEPGLGWVTASGTGEVRPIWRHEDVERLLSGEA</sequence>
<dbReference type="CDD" id="cd04647">
    <property type="entry name" value="LbH_MAT_like"/>
    <property type="match status" value="1"/>
</dbReference>